<dbReference type="Proteomes" id="UP000516437">
    <property type="component" value="Chromosome 5"/>
</dbReference>
<comment type="caution">
    <text evidence="2">The sequence shown here is derived from an EMBL/GenBank/DDBJ whole genome shotgun (WGS) entry which is preliminary data.</text>
</comment>
<name>A0A6A1VIM7_9ROSI</name>
<sequence>MGLQYLCGGTIGILPWGPLHLRASSDDMSSSVVSSAAKIMDICNGHAWVWPRNELFWTAVSYAIPSSLVPHPDRADLATWRHNPTGLFSIKTAYEVMRDKRPEVPWHQLVWGKGCVPKHSFILWLAIRNRLVTKDKLLAMELLQNMVL</sequence>
<dbReference type="InterPro" id="IPR026960">
    <property type="entry name" value="RVT-Znf"/>
</dbReference>
<gene>
    <name evidence="2" type="ORF">CJ030_MR5G009703</name>
</gene>
<accession>A0A6A1VIM7</accession>
<dbReference type="OrthoDB" id="1748554at2759"/>
<keyword evidence="3" id="KW-1185">Reference proteome</keyword>
<dbReference type="AlphaFoldDB" id="A0A6A1VIM7"/>
<evidence type="ECO:0000259" key="1">
    <source>
        <dbReference type="Pfam" id="PF13966"/>
    </source>
</evidence>
<protein>
    <recommendedName>
        <fullName evidence="1">Reverse transcriptase zinc-binding domain-containing protein</fullName>
    </recommendedName>
</protein>
<reference evidence="2 3" key="1">
    <citation type="journal article" date="2019" name="Plant Biotechnol. J.">
        <title>The red bayberry genome and genetic basis of sex determination.</title>
        <authorList>
            <person name="Jia H.M."/>
            <person name="Jia H.J."/>
            <person name="Cai Q.L."/>
            <person name="Wang Y."/>
            <person name="Zhao H.B."/>
            <person name="Yang W.F."/>
            <person name="Wang G.Y."/>
            <person name="Li Y.H."/>
            <person name="Zhan D.L."/>
            <person name="Shen Y.T."/>
            <person name="Niu Q.F."/>
            <person name="Chang L."/>
            <person name="Qiu J."/>
            <person name="Zhao L."/>
            <person name="Xie H.B."/>
            <person name="Fu W.Y."/>
            <person name="Jin J."/>
            <person name="Li X.W."/>
            <person name="Jiao Y."/>
            <person name="Zhou C.C."/>
            <person name="Tu T."/>
            <person name="Chai C.Y."/>
            <person name="Gao J.L."/>
            <person name="Fan L.J."/>
            <person name="van de Weg E."/>
            <person name="Wang J.Y."/>
            <person name="Gao Z.S."/>
        </authorList>
    </citation>
    <scope>NUCLEOTIDE SEQUENCE [LARGE SCALE GENOMIC DNA]</scope>
    <source>
        <tissue evidence="2">Leaves</tissue>
    </source>
</reference>
<evidence type="ECO:0000313" key="2">
    <source>
        <dbReference type="EMBL" id="KAB1212661.1"/>
    </source>
</evidence>
<proteinExistence type="predicted"/>
<organism evidence="2 3">
    <name type="scientific">Morella rubra</name>
    <name type="common">Chinese bayberry</name>
    <dbReference type="NCBI Taxonomy" id="262757"/>
    <lineage>
        <taxon>Eukaryota</taxon>
        <taxon>Viridiplantae</taxon>
        <taxon>Streptophyta</taxon>
        <taxon>Embryophyta</taxon>
        <taxon>Tracheophyta</taxon>
        <taxon>Spermatophyta</taxon>
        <taxon>Magnoliopsida</taxon>
        <taxon>eudicotyledons</taxon>
        <taxon>Gunneridae</taxon>
        <taxon>Pentapetalae</taxon>
        <taxon>rosids</taxon>
        <taxon>fabids</taxon>
        <taxon>Fagales</taxon>
        <taxon>Myricaceae</taxon>
        <taxon>Morella</taxon>
    </lineage>
</organism>
<evidence type="ECO:0000313" key="3">
    <source>
        <dbReference type="Proteomes" id="UP000516437"/>
    </source>
</evidence>
<dbReference type="Pfam" id="PF13966">
    <property type="entry name" value="zf-RVT"/>
    <property type="match status" value="1"/>
</dbReference>
<feature type="domain" description="Reverse transcriptase zinc-binding" evidence="1">
    <location>
        <begin position="88"/>
        <end position="141"/>
    </location>
</feature>
<dbReference type="EMBL" id="RXIC02000023">
    <property type="protein sequence ID" value="KAB1212661.1"/>
    <property type="molecule type" value="Genomic_DNA"/>
</dbReference>